<protein>
    <recommendedName>
        <fullName evidence="3">Enoyl reductase (ER) domain-containing protein</fullName>
    </recommendedName>
</protein>
<dbReference type="Gene3D" id="3.40.50.720">
    <property type="entry name" value="NAD(P)-binding Rossmann-like Domain"/>
    <property type="match status" value="1"/>
</dbReference>
<dbReference type="CDD" id="cd05276">
    <property type="entry name" value="p53_inducible_oxidoreductase"/>
    <property type="match status" value="1"/>
</dbReference>
<keyword evidence="2" id="KW-0560">Oxidoreductase</keyword>
<dbReference type="AlphaFoldDB" id="A0A382CSU9"/>
<dbReference type="InterPro" id="IPR036291">
    <property type="entry name" value="NAD(P)-bd_dom_sf"/>
</dbReference>
<evidence type="ECO:0000256" key="2">
    <source>
        <dbReference type="ARBA" id="ARBA00023002"/>
    </source>
</evidence>
<evidence type="ECO:0000259" key="3">
    <source>
        <dbReference type="SMART" id="SM00829"/>
    </source>
</evidence>
<dbReference type="PANTHER" id="PTHR48106">
    <property type="entry name" value="QUINONE OXIDOREDUCTASE PIG3-RELATED"/>
    <property type="match status" value="1"/>
</dbReference>
<reference evidence="4" key="1">
    <citation type="submission" date="2018-05" db="EMBL/GenBank/DDBJ databases">
        <authorList>
            <person name="Lanie J.A."/>
            <person name="Ng W.-L."/>
            <person name="Kazmierczak K.M."/>
            <person name="Andrzejewski T.M."/>
            <person name="Davidsen T.M."/>
            <person name="Wayne K.J."/>
            <person name="Tettelin H."/>
            <person name="Glass J.I."/>
            <person name="Rusch D."/>
            <person name="Podicherti R."/>
            <person name="Tsui H.-C.T."/>
            <person name="Winkler M.E."/>
        </authorList>
    </citation>
    <scope>NUCLEOTIDE SEQUENCE</scope>
</reference>
<evidence type="ECO:0000256" key="1">
    <source>
        <dbReference type="ARBA" id="ARBA00022857"/>
    </source>
</evidence>
<dbReference type="PANTHER" id="PTHR48106:SF8">
    <property type="entry name" value="OS02G0805600 PROTEIN"/>
    <property type="match status" value="1"/>
</dbReference>
<dbReference type="InterPro" id="IPR014189">
    <property type="entry name" value="Quinone_OxRdtase_PIG3"/>
</dbReference>
<dbReference type="Pfam" id="PF08240">
    <property type="entry name" value="ADH_N"/>
    <property type="match status" value="1"/>
</dbReference>
<dbReference type="SUPFAM" id="SSF50129">
    <property type="entry name" value="GroES-like"/>
    <property type="match status" value="1"/>
</dbReference>
<dbReference type="NCBIfam" id="TIGR02824">
    <property type="entry name" value="quinone_pig3"/>
    <property type="match status" value="1"/>
</dbReference>
<dbReference type="Pfam" id="PF00107">
    <property type="entry name" value="ADH_zinc_N"/>
    <property type="match status" value="1"/>
</dbReference>
<feature type="domain" description="Enoyl reductase (ER)" evidence="3">
    <location>
        <begin position="19"/>
        <end position="332"/>
    </location>
</feature>
<name>A0A382CSU9_9ZZZZ</name>
<dbReference type="InterPro" id="IPR013149">
    <property type="entry name" value="ADH-like_C"/>
</dbReference>
<dbReference type="SUPFAM" id="SSF51735">
    <property type="entry name" value="NAD(P)-binding Rossmann-fold domains"/>
    <property type="match status" value="1"/>
</dbReference>
<dbReference type="InterPro" id="IPR011032">
    <property type="entry name" value="GroES-like_sf"/>
</dbReference>
<dbReference type="InterPro" id="IPR020843">
    <property type="entry name" value="ER"/>
</dbReference>
<sequence>MPSTNLPNHMTAIAITAPGGPEVLQPVKAQVPRPTSGDVLIQVAAAGVNRPDCLQRRGLYPPPAGASQFPGLEVAGTVVDIGSAVSHIKVGDTVCALLTGGGYAEYCTAPAVQCLPIPAAMNAIEAAALPETFFTVWSNLINRGGLKPGERLLVHGGASGIGTTAIQIGHALRARVFATAGSDEKTAACERLGAERAVNYRKEDFVKVITPLTDGHGVDVILDIVGAGYFISNVKLLKTDGRLVIIGLLGGSTVEINLALLMTKRLTVTGSTLRNRSPEEKGAIAQSLAQHVWPWLESGDIQPVIQQTYPLKAAAAAHAIMENNQTIGKLVLVVNHDN</sequence>
<dbReference type="InterPro" id="IPR013154">
    <property type="entry name" value="ADH-like_N"/>
</dbReference>
<evidence type="ECO:0000313" key="4">
    <source>
        <dbReference type="EMBL" id="SVB28912.1"/>
    </source>
</evidence>
<keyword evidence="1" id="KW-0521">NADP</keyword>
<organism evidence="4">
    <name type="scientific">marine metagenome</name>
    <dbReference type="NCBI Taxonomy" id="408172"/>
    <lineage>
        <taxon>unclassified sequences</taxon>
        <taxon>metagenomes</taxon>
        <taxon>ecological metagenomes</taxon>
    </lineage>
</organism>
<accession>A0A382CSU9</accession>
<dbReference type="SMART" id="SM00829">
    <property type="entry name" value="PKS_ER"/>
    <property type="match status" value="1"/>
</dbReference>
<dbReference type="Gene3D" id="3.90.180.10">
    <property type="entry name" value="Medium-chain alcohol dehydrogenases, catalytic domain"/>
    <property type="match status" value="1"/>
</dbReference>
<dbReference type="GO" id="GO:0016651">
    <property type="term" value="F:oxidoreductase activity, acting on NAD(P)H"/>
    <property type="evidence" value="ECO:0007669"/>
    <property type="project" value="TreeGrafter"/>
</dbReference>
<dbReference type="EMBL" id="UINC01035851">
    <property type="protein sequence ID" value="SVB28912.1"/>
    <property type="molecule type" value="Genomic_DNA"/>
</dbReference>
<gene>
    <name evidence="4" type="ORF">METZ01_LOCUS181766</name>
</gene>
<dbReference type="GO" id="GO:0070402">
    <property type="term" value="F:NADPH binding"/>
    <property type="evidence" value="ECO:0007669"/>
    <property type="project" value="TreeGrafter"/>
</dbReference>
<proteinExistence type="predicted"/>